<evidence type="ECO:0000256" key="6">
    <source>
        <dbReference type="ARBA" id="ARBA00022490"/>
    </source>
</evidence>
<reference evidence="15 16" key="1">
    <citation type="submission" date="2018-05" db="EMBL/GenBank/DDBJ databases">
        <title>Genomic Encyclopedia of Type Strains, Phase IV (KMG-IV): sequencing the most valuable type-strain genomes for metagenomic binning, comparative biology and taxonomic classification.</title>
        <authorList>
            <person name="Goeker M."/>
        </authorList>
    </citation>
    <scope>NUCLEOTIDE SEQUENCE [LARGE SCALE GENOMIC DNA]</scope>
    <source>
        <strain evidence="15 16">DSM 18773</strain>
    </source>
</reference>
<dbReference type="RefSeq" id="WP_109685229.1">
    <property type="nucleotide sequence ID" value="NZ_QGGL01000001.1"/>
</dbReference>
<dbReference type="InterPro" id="IPR015422">
    <property type="entry name" value="PyrdxlP-dep_Trfase_small"/>
</dbReference>
<keyword evidence="7 12" id="KW-0554">One-carbon metabolism</keyword>
<evidence type="ECO:0000256" key="7">
    <source>
        <dbReference type="ARBA" id="ARBA00022563"/>
    </source>
</evidence>
<feature type="binding site" evidence="12">
    <location>
        <position position="245"/>
    </location>
    <ligand>
        <name>(6S)-5,6,7,8-tetrahydrofolate</name>
        <dbReference type="ChEBI" id="CHEBI:57453"/>
    </ligand>
</feature>
<evidence type="ECO:0000256" key="3">
    <source>
        <dbReference type="ARBA" id="ARBA00004496"/>
    </source>
</evidence>
<keyword evidence="16" id="KW-1185">Reference proteome</keyword>
<dbReference type="Pfam" id="PF00464">
    <property type="entry name" value="SHMT"/>
    <property type="match status" value="1"/>
</dbReference>
<keyword evidence="8 12" id="KW-0028">Amino-acid biosynthesis</keyword>
<feature type="binding site" evidence="12">
    <location>
        <begin position="126"/>
        <end position="128"/>
    </location>
    <ligand>
        <name>(6S)-5,6,7,8-tetrahydrofolate</name>
        <dbReference type="ChEBI" id="CHEBI:57453"/>
    </ligand>
</feature>
<dbReference type="GO" id="GO:0030170">
    <property type="term" value="F:pyridoxal phosphate binding"/>
    <property type="evidence" value="ECO:0007669"/>
    <property type="project" value="UniProtKB-UniRule"/>
</dbReference>
<dbReference type="EMBL" id="QGGL01000001">
    <property type="protein sequence ID" value="PWK16276.1"/>
    <property type="molecule type" value="Genomic_DNA"/>
</dbReference>
<dbReference type="EC" id="2.1.2.1" evidence="12"/>
<comment type="pathway">
    <text evidence="12">One-carbon metabolism; tetrahydrofolate interconversion.</text>
</comment>
<comment type="subcellular location">
    <subcellularLocation>
        <location evidence="3 12">Cytoplasm</location>
    </subcellularLocation>
</comment>
<dbReference type="InterPro" id="IPR019798">
    <property type="entry name" value="Ser_HO-MeTrfase_PLP_BS"/>
</dbReference>
<keyword evidence="15" id="KW-0489">Methyltransferase</keyword>
<dbReference type="FunFam" id="3.90.1150.10:FF:000003">
    <property type="entry name" value="Serine hydroxymethyltransferase"/>
    <property type="match status" value="1"/>
</dbReference>
<keyword evidence="10 12" id="KW-0663">Pyridoxal phosphate</keyword>
<keyword evidence="6 12" id="KW-0963">Cytoplasm</keyword>
<dbReference type="Proteomes" id="UP000245634">
    <property type="component" value="Unassembled WGS sequence"/>
</dbReference>
<dbReference type="PANTHER" id="PTHR11680:SF35">
    <property type="entry name" value="SERINE HYDROXYMETHYLTRANSFERASE 1"/>
    <property type="match status" value="1"/>
</dbReference>
<feature type="domain" description="Serine hydroxymethyltransferase-like" evidence="14">
    <location>
        <begin position="9"/>
        <end position="385"/>
    </location>
</feature>
<dbReference type="UniPathway" id="UPA00193"/>
<dbReference type="GO" id="GO:0008168">
    <property type="term" value="F:methyltransferase activity"/>
    <property type="evidence" value="ECO:0007669"/>
    <property type="project" value="UniProtKB-KW"/>
</dbReference>
<comment type="catalytic activity">
    <reaction evidence="1 12">
        <text>(6R)-5,10-methylene-5,6,7,8-tetrahydrofolate + glycine + H2O = (6S)-5,6,7,8-tetrahydrofolate + L-serine</text>
        <dbReference type="Rhea" id="RHEA:15481"/>
        <dbReference type="ChEBI" id="CHEBI:15377"/>
        <dbReference type="ChEBI" id="CHEBI:15636"/>
        <dbReference type="ChEBI" id="CHEBI:33384"/>
        <dbReference type="ChEBI" id="CHEBI:57305"/>
        <dbReference type="ChEBI" id="CHEBI:57453"/>
        <dbReference type="EC" id="2.1.2.1"/>
    </reaction>
</comment>
<evidence type="ECO:0000259" key="14">
    <source>
        <dbReference type="Pfam" id="PF00464"/>
    </source>
</evidence>
<evidence type="ECO:0000256" key="8">
    <source>
        <dbReference type="ARBA" id="ARBA00022605"/>
    </source>
</evidence>
<comment type="pathway">
    <text evidence="12">Amino-acid biosynthesis; glycine biosynthesis; glycine from L-serine: step 1/1.</text>
</comment>
<evidence type="ECO:0000256" key="10">
    <source>
        <dbReference type="ARBA" id="ARBA00022898"/>
    </source>
</evidence>
<dbReference type="InterPro" id="IPR015421">
    <property type="entry name" value="PyrdxlP-dep_Trfase_major"/>
</dbReference>
<comment type="function">
    <text evidence="11">Catalyzes the reversible interconversion of serine and glycine with tetrahydrofolate (THF) serving as the one-carbon carrier. This reaction serves as the major source of one-carbon groups required for the biosynthesis of purines, thymidylate, methionine, and other important biomolecules. Also exhibits THF-independent aldolase activity toward beta-hydroxyamino acids, producing glycine and aldehydes, via a retro-aldol mechanism. Thus, is able to catalyze the cleavage of L-allo-threonine.</text>
</comment>
<dbReference type="SUPFAM" id="SSF53383">
    <property type="entry name" value="PLP-dependent transferases"/>
    <property type="match status" value="1"/>
</dbReference>
<feature type="binding site" evidence="12">
    <location>
        <begin position="354"/>
        <end position="356"/>
    </location>
    <ligand>
        <name>(6S)-5,6,7,8-tetrahydrofolate</name>
        <dbReference type="ChEBI" id="CHEBI:57453"/>
    </ligand>
</feature>
<comment type="cofactor">
    <cofactor evidence="2 12 13">
        <name>pyridoxal 5'-phosphate</name>
        <dbReference type="ChEBI" id="CHEBI:597326"/>
    </cofactor>
</comment>
<dbReference type="FunFam" id="3.40.640.10:FF:000001">
    <property type="entry name" value="Serine hydroxymethyltransferase"/>
    <property type="match status" value="1"/>
</dbReference>
<dbReference type="CDD" id="cd00378">
    <property type="entry name" value="SHMT"/>
    <property type="match status" value="1"/>
</dbReference>
<dbReference type="GO" id="GO:0032259">
    <property type="term" value="P:methylation"/>
    <property type="evidence" value="ECO:0007669"/>
    <property type="project" value="UniProtKB-KW"/>
</dbReference>
<dbReference type="GO" id="GO:0005829">
    <property type="term" value="C:cytosol"/>
    <property type="evidence" value="ECO:0007669"/>
    <property type="project" value="TreeGrafter"/>
</dbReference>
<dbReference type="InterPro" id="IPR001085">
    <property type="entry name" value="Ser_HO-MeTrfase"/>
</dbReference>
<dbReference type="Gene3D" id="3.90.1150.10">
    <property type="entry name" value="Aspartate Aminotransferase, domain 1"/>
    <property type="match status" value="1"/>
</dbReference>
<dbReference type="InterPro" id="IPR049943">
    <property type="entry name" value="Ser_HO-MeTrfase-like"/>
</dbReference>
<evidence type="ECO:0000256" key="1">
    <source>
        <dbReference type="ARBA" id="ARBA00001528"/>
    </source>
</evidence>
<sequence>MNNHLSQTLQNTDQEIAKAMELELGRQRAKIELIASENFVSTAVMEAMGTVLTNKYAEGYPGKRYYGGCEYVDVVEDIARDRAKKLFNAEHANVQPHSGANANTAVYFAFLKPGDTVLGMNLSHGGHLTHGSPVNISGQYYNFVPYGVEEGTHQIDYDKVRALAIENKPKMIVAGASAFPRVLDFPKLREIADEVGAYLMVDMAHIAGLVATGHHPSPIPYADFVTSTTHKTLRGPRGGLILCKEQYAKQIDKAIFPGIQGGPLMHVIASKAVSFGEALRPEFTQYIQNVVDNAQALAAALIERGFTLVSGGTDNHLLLLDVRNLDLTGKVAEHLLDEVGVTTNKNTIPFDPASPFVTSGVRIGTPAATSRGFDQAAMVEIANIIELALKHRDDAAKVEEARQRVKALCDKFPMYEGLTYL</sequence>
<comment type="similarity">
    <text evidence="4 12">Belongs to the SHMT family.</text>
</comment>
<evidence type="ECO:0000256" key="11">
    <source>
        <dbReference type="ARBA" id="ARBA00054606"/>
    </source>
</evidence>
<accession>A0A316DEW6</accession>
<feature type="modified residue" description="N6-(pyridoxal phosphate)lysine" evidence="12 13">
    <location>
        <position position="231"/>
    </location>
</feature>
<gene>
    <name evidence="12" type="primary">glyA</name>
    <name evidence="15" type="ORF">C7459_101139</name>
</gene>
<comment type="caution">
    <text evidence="15">The sequence shown here is derived from an EMBL/GenBank/DDBJ whole genome shotgun (WGS) entry which is preliminary data.</text>
</comment>
<dbReference type="InterPro" id="IPR039429">
    <property type="entry name" value="SHMT-like_dom"/>
</dbReference>
<evidence type="ECO:0000256" key="12">
    <source>
        <dbReference type="HAMAP-Rule" id="MF_00051"/>
    </source>
</evidence>
<proteinExistence type="inferred from homology"/>
<comment type="subunit">
    <text evidence="5 12">Homodimer.</text>
</comment>
<evidence type="ECO:0000256" key="5">
    <source>
        <dbReference type="ARBA" id="ARBA00011738"/>
    </source>
</evidence>
<dbReference type="PIRSF" id="PIRSF000412">
    <property type="entry name" value="SHMT"/>
    <property type="match status" value="1"/>
</dbReference>
<protein>
    <recommendedName>
        <fullName evidence="12">Serine hydroxymethyltransferase</fullName>
        <shortName evidence="12">SHMT</shortName>
        <shortName evidence="12">Serine methylase</shortName>
        <ecNumber evidence="12">2.1.2.1</ecNumber>
    </recommendedName>
</protein>
<dbReference type="GO" id="GO:0004372">
    <property type="term" value="F:glycine hydroxymethyltransferase activity"/>
    <property type="evidence" value="ECO:0007669"/>
    <property type="project" value="UniProtKB-UniRule"/>
</dbReference>
<evidence type="ECO:0000256" key="13">
    <source>
        <dbReference type="PIRSR" id="PIRSR000412-50"/>
    </source>
</evidence>
<evidence type="ECO:0000256" key="4">
    <source>
        <dbReference type="ARBA" id="ARBA00006376"/>
    </source>
</evidence>
<evidence type="ECO:0000256" key="9">
    <source>
        <dbReference type="ARBA" id="ARBA00022679"/>
    </source>
</evidence>
<organism evidence="15 16">
    <name type="scientific">Tumebacillus permanentifrigoris</name>
    <dbReference type="NCBI Taxonomy" id="378543"/>
    <lineage>
        <taxon>Bacteria</taxon>
        <taxon>Bacillati</taxon>
        <taxon>Bacillota</taxon>
        <taxon>Bacilli</taxon>
        <taxon>Bacillales</taxon>
        <taxon>Alicyclobacillaceae</taxon>
        <taxon>Tumebacillus</taxon>
    </lineage>
</organism>
<evidence type="ECO:0000313" key="16">
    <source>
        <dbReference type="Proteomes" id="UP000245634"/>
    </source>
</evidence>
<evidence type="ECO:0000256" key="2">
    <source>
        <dbReference type="ARBA" id="ARBA00001933"/>
    </source>
</evidence>
<name>A0A316DEW6_9BACL</name>
<dbReference type="PROSITE" id="PS00096">
    <property type="entry name" value="SHMT"/>
    <property type="match status" value="1"/>
</dbReference>
<dbReference type="HAMAP" id="MF_00051">
    <property type="entry name" value="SHMT"/>
    <property type="match status" value="1"/>
</dbReference>
<dbReference type="UniPathway" id="UPA00288">
    <property type="reaction ID" value="UER01023"/>
</dbReference>
<evidence type="ECO:0000313" key="15">
    <source>
        <dbReference type="EMBL" id="PWK16276.1"/>
    </source>
</evidence>
<dbReference type="Gene3D" id="3.40.640.10">
    <property type="entry name" value="Type I PLP-dependent aspartate aminotransferase-like (Major domain)"/>
    <property type="match status" value="1"/>
</dbReference>
<feature type="site" description="Plays an important role in substrate specificity" evidence="12">
    <location>
        <position position="230"/>
    </location>
</feature>
<dbReference type="OrthoDB" id="9803846at2"/>
<dbReference type="GO" id="GO:0035999">
    <property type="term" value="P:tetrahydrofolate interconversion"/>
    <property type="evidence" value="ECO:0007669"/>
    <property type="project" value="UniProtKB-UniRule"/>
</dbReference>
<keyword evidence="9 12" id="KW-0808">Transferase</keyword>
<dbReference type="AlphaFoldDB" id="A0A316DEW6"/>
<dbReference type="InterPro" id="IPR015424">
    <property type="entry name" value="PyrdxlP-dep_Trfase"/>
</dbReference>
<dbReference type="NCBIfam" id="NF000586">
    <property type="entry name" value="PRK00011.1"/>
    <property type="match status" value="1"/>
</dbReference>
<feature type="binding site" evidence="12">
    <location>
        <position position="122"/>
    </location>
    <ligand>
        <name>(6S)-5,6,7,8-tetrahydrofolate</name>
        <dbReference type="ChEBI" id="CHEBI:57453"/>
    </ligand>
</feature>
<dbReference type="PANTHER" id="PTHR11680">
    <property type="entry name" value="SERINE HYDROXYMETHYLTRANSFERASE"/>
    <property type="match status" value="1"/>
</dbReference>
<dbReference type="GO" id="GO:0019264">
    <property type="term" value="P:glycine biosynthetic process from serine"/>
    <property type="evidence" value="ECO:0007669"/>
    <property type="project" value="UniProtKB-UniRule"/>
</dbReference>